<comment type="caution">
    <text evidence="2">The sequence shown here is derived from an EMBL/GenBank/DDBJ whole genome shotgun (WGS) entry which is preliminary data.</text>
</comment>
<evidence type="ECO:0000313" key="3">
    <source>
        <dbReference type="Proteomes" id="UP000813462"/>
    </source>
</evidence>
<dbReference type="AlphaFoldDB" id="A0A978VEP0"/>
<accession>A0A978VEP0</accession>
<feature type="region of interest" description="Disordered" evidence="1">
    <location>
        <begin position="1"/>
        <end position="30"/>
    </location>
</feature>
<dbReference type="Proteomes" id="UP000813462">
    <property type="component" value="Unassembled WGS sequence"/>
</dbReference>
<gene>
    <name evidence="2" type="ORF">FEM48_Zijuj05G0114300</name>
</gene>
<name>A0A978VEP0_ZIZJJ</name>
<protein>
    <submittedName>
        <fullName evidence="2">Uncharacterized protein</fullName>
    </submittedName>
</protein>
<dbReference type="EMBL" id="JAEACU010000005">
    <property type="protein sequence ID" value="KAH7528829.1"/>
    <property type="molecule type" value="Genomic_DNA"/>
</dbReference>
<sequence>MDCLESSKIPSPPQNVQNPCRENGEERDSLKVPERVEVKSHGKRILGKNPRVYDLLRHAAIKNHAARSSSSNILPWKIIGKEDRSVSIDFDAGVEETIVCTSSSNDVEGLKKYCYGAEKLQEQNKLCALSFGSSKVYSSVVVAPSFSASSQCQSWIQES</sequence>
<proteinExistence type="predicted"/>
<reference evidence="2" key="1">
    <citation type="journal article" date="2021" name="Front. Plant Sci.">
        <title>Chromosome-Scale Genome Assembly for Chinese Sour Jujube and Insights Into Its Genome Evolution and Domestication Signature.</title>
        <authorList>
            <person name="Shen L.-Y."/>
            <person name="Luo H."/>
            <person name="Wang X.-L."/>
            <person name="Wang X.-M."/>
            <person name="Qiu X.-J."/>
            <person name="Liu H."/>
            <person name="Zhou S.-S."/>
            <person name="Jia K.-H."/>
            <person name="Nie S."/>
            <person name="Bao Y.-T."/>
            <person name="Zhang R.-G."/>
            <person name="Yun Q.-Z."/>
            <person name="Chai Y.-H."/>
            <person name="Lu J.-Y."/>
            <person name="Li Y."/>
            <person name="Zhao S.-W."/>
            <person name="Mao J.-F."/>
            <person name="Jia S.-G."/>
            <person name="Mao Y.-M."/>
        </authorList>
    </citation>
    <scope>NUCLEOTIDE SEQUENCE</scope>
    <source>
        <strain evidence="2">AT0</strain>
        <tissue evidence="2">Leaf</tissue>
    </source>
</reference>
<evidence type="ECO:0000256" key="1">
    <source>
        <dbReference type="SAM" id="MobiDB-lite"/>
    </source>
</evidence>
<evidence type="ECO:0000313" key="2">
    <source>
        <dbReference type="EMBL" id="KAH7528829.1"/>
    </source>
</evidence>
<organism evidence="2 3">
    <name type="scientific">Ziziphus jujuba var. spinosa</name>
    <dbReference type="NCBI Taxonomy" id="714518"/>
    <lineage>
        <taxon>Eukaryota</taxon>
        <taxon>Viridiplantae</taxon>
        <taxon>Streptophyta</taxon>
        <taxon>Embryophyta</taxon>
        <taxon>Tracheophyta</taxon>
        <taxon>Spermatophyta</taxon>
        <taxon>Magnoliopsida</taxon>
        <taxon>eudicotyledons</taxon>
        <taxon>Gunneridae</taxon>
        <taxon>Pentapetalae</taxon>
        <taxon>rosids</taxon>
        <taxon>fabids</taxon>
        <taxon>Rosales</taxon>
        <taxon>Rhamnaceae</taxon>
        <taxon>Paliureae</taxon>
        <taxon>Ziziphus</taxon>
    </lineage>
</organism>